<evidence type="ECO:0000313" key="2">
    <source>
        <dbReference type="EMBL" id="GJM84878.1"/>
    </source>
</evidence>
<name>A0AAV5BGX2_ELECO</name>
<gene>
    <name evidence="2" type="primary">ga00590</name>
    <name evidence="2" type="ORF">PR202_ga00590</name>
</gene>
<feature type="domain" description="Cathepsin propeptide inhibitor" evidence="1">
    <location>
        <begin position="166"/>
        <end position="210"/>
    </location>
</feature>
<proteinExistence type="predicted"/>
<comment type="caution">
    <text evidence="2">The sequence shown here is derived from an EMBL/GenBank/DDBJ whole genome shotgun (WGS) entry which is preliminary data.</text>
</comment>
<protein>
    <recommendedName>
        <fullName evidence="1">Cathepsin propeptide inhibitor domain-containing protein</fullName>
    </recommendedName>
</protein>
<dbReference type="EMBL" id="BQKI01000001">
    <property type="protein sequence ID" value="GJM84878.1"/>
    <property type="molecule type" value="Genomic_DNA"/>
</dbReference>
<dbReference type="SUPFAM" id="SSF54001">
    <property type="entry name" value="Cysteine proteinases"/>
    <property type="match status" value="2"/>
</dbReference>
<evidence type="ECO:0000313" key="3">
    <source>
        <dbReference type="Proteomes" id="UP001054889"/>
    </source>
</evidence>
<dbReference type="AlphaFoldDB" id="A0AAV5BGX2"/>
<accession>A0AAV5BGX2</accession>
<reference evidence="2" key="1">
    <citation type="journal article" date="2018" name="DNA Res.">
        <title>Multiple hybrid de novo genome assembly of finger millet, an orphan allotetraploid crop.</title>
        <authorList>
            <person name="Hatakeyama M."/>
            <person name="Aluri S."/>
            <person name="Balachadran M.T."/>
            <person name="Sivarajan S.R."/>
            <person name="Patrignani A."/>
            <person name="Gruter S."/>
            <person name="Poveda L."/>
            <person name="Shimizu-Inatsugi R."/>
            <person name="Baeten J."/>
            <person name="Francoijs K.J."/>
            <person name="Nataraja K.N."/>
            <person name="Reddy Y.A.N."/>
            <person name="Phadnis S."/>
            <person name="Ravikumar R.L."/>
            <person name="Schlapbach R."/>
            <person name="Sreeman S.M."/>
            <person name="Shimizu K.K."/>
        </authorList>
    </citation>
    <scope>NUCLEOTIDE SEQUENCE</scope>
</reference>
<evidence type="ECO:0000259" key="1">
    <source>
        <dbReference type="SMART" id="SM00848"/>
    </source>
</evidence>
<dbReference type="InterPro" id="IPR013201">
    <property type="entry name" value="Prot_inhib_I29"/>
</dbReference>
<dbReference type="Gene3D" id="1.10.287.2250">
    <property type="match status" value="2"/>
</dbReference>
<organism evidence="2 3">
    <name type="scientific">Eleusine coracana subsp. coracana</name>
    <dbReference type="NCBI Taxonomy" id="191504"/>
    <lineage>
        <taxon>Eukaryota</taxon>
        <taxon>Viridiplantae</taxon>
        <taxon>Streptophyta</taxon>
        <taxon>Embryophyta</taxon>
        <taxon>Tracheophyta</taxon>
        <taxon>Spermatophyta</taxon>
        <taxon>Magnoliopsida</taxon>
        <taxon>Liliopsida</taxon>
        <taxon>Poales</taxon>
        <taxon>Poaceae</taxon>
        <taxon>PACMAD clade</taxon>
        <taxon>Chloridoideae</taxon>
        <taxon>Cynodonteae</taxon>
        <taxon>Eleusininae</taxon>
        <taxon>Eleusine</taxon>
    </lineage>
</organism>
<keyword evidence="3" id="KW-1185">Reference proteome</keyword>
<dbReference type="Proteomes" id="UP001054889">
    <property type="component" value="Unassembled WGS sequence"/>
</dbReference>
<reference evidence="2" key="2">
    <citation type="submission" date="2021-12" db="EMBL/GenBank/DDBJ databases">
        <title>Resequencing data analysis of finger millet.</title>
        <authorList>
            <person name="Hatakeyama M."/>
            <person name="Aluri S."/>
            <person name="Balachadran M.T."/>
            <person name="Sivarajan S.R."/>
            <person name="Poveda L."/>
            <person name="Shimizu-Inatsugi R."/>
            <person name="Schlapbach R."/>
            <person name="Sreeman S.M."/>
            <person name="Shimizu K.K."/>
        </authorList>
    </citation>
    <scope>NUCLEOTIDE SEQUENCE</scope>
</reference>
<sequence>MRLWLATLQGPFSHGHKRSSSVRRESLGAAGLFRSRQQLRQFLAKLHGCSHGGDAGLHGCSHGGGAVDAAGVAGAADAADTYEQETRRIFVEWKAKYRKTYKYAGEEECRYALFKDSRRRVARSKAAGVTSSGLNGLSAHASEEIQLGHGFQVGEESYEEETRRIFAGWKAKYGKIYRDVGEEECRYRLFKGNRRLVVKLNAVAAGEAAYGLN</sequence>
<dbReference type="InterPro" id="IPR038765">
    <property type="entry name" value="Papain-like_cys_pep_sf"/>
</dbReference>
<feature type="domain" description="Cathepsin propeptide inhibitor" evidence="1">
    <location>
        <begin position="90"/>
        <end position="145"/>
    </location>
</feature>
<dbReference type="SMART" id="SM00848">
    <property type="entry name" value="Inhibitor_I29"/>
    <property type="match status" value="2"/>
</dbReference>
<dbReference type="Pfam" id="PF08246">
    <property type="entry name" value="Inhibitor_I29"/>
    <property type="match status" value="1"/>
</dbReference>